<sequence>MNNRDLLRLESLTQQKLLPQEELKHHISGKQQLTIGIIGSDPKEENRISLTPQGCELLIKNGNVVRMLTKAGKGASFDDVDYSEYGVDICSSLDEVFECQILVKMTPLDISEVQYLKKGQIIFSPLQLFLQSKDLIQKLQKKRVTCISFEYLQNDYNEYPIAQILSELSGMLAIQVATNYLSNDCKGRGVFLGGITGISPAEVVILGASTASEYAARSASAMGATVKVFDDSVNRLRDMNTKIGGYLSTSIFYPQALAKAFKSADVVIGALPKNSPLDLFIPEETMRILKQGAVVIDLNMMQGGCFEGSELRSMHNPSYVKNGLVYYCVRDITTRVSRSASIALSNVLTSVLLGLSNSPSIANHIRYNIGFAEGVYIYNGVLTNQDVGQHLGLDYKGLDLLFPLL</sequence>
<protein>
    <submittedName>
        <fullName evidence="1">Alanine dehydrogenase</fullName>
    </submittedName>
</protein>
<evidence type="ECO:0000313" key="1">
    <source>
        <dbReference type="EMBL" id="QZE14213.1"/>
    </source>
</evidence>
<reference evidence="1" key="1">
    <citation type="submission" date="2021-08" db="EMBL/GenBank/DDBJ databases">
        <title>Novel anaerobic bacterium isolated from sea squirt in East Sea, Republic of Korea.</title>
        <authorList>
            <person name="Nguyen T.H."/>
            <person name="Li Z."/>
            <person name="Lee Y.-J."/>
            <person name="Ko J."/>
            <person name="Kim S.-G."/>
        </authorList>
    </citation>
    <scope>NUCLEOTIDE SEQUENCE</scope>
    <source>
        <strain evidence="1">KCTC 25031</strain>
    </source>
</reference>
<gene>
    <name evidence="1" type="ORF">K4L44_17130</name>
</gene>
<accession>A0AC61NFA0</accession>
<evidence type="ECO:0000313" key="2">
    <source>
        <dbReference type="Proteomes" id="UP000826212"/>
    </source>
</evidence>
<dbReference type="Proteomes" id="UP000826212">
    <property type="component" value="Chromosome"/>
</dbReference>
<organism evidence="1 2">
    <name type="scientific">Halosquirtibacter laminarini</name>
    <dbReference type="NCBI Taxonomy" id="3374600"/>
    <lineage>
        <taxon>Bacteria</taxon>
        <taxon>Pseudomonadati</taxon>
        <taxon>Bacteroidota</taxon>
        <taxon>Bacteroidia</taxon>
        <taxon>Marinilabiliales</taxon>
        <taxon>Prolixibacteraceae</taxon>
        <taxon>Halosquirtibacter</taxon>
    </lineage>
</organism>
<proteinExistence type="predicted"/>
<keyword evidence="2" id="KW-1185">Reference proteome</keyword>
<name>A0AC61NFA0_9BACT</name>
<dbReference type="EMBL" id="CP081303">
    <property type="protein sequence ID" value="QZE14213.1"/>
    <property type="molecule type" value="Genomic_DNA"/>
</dbReference>